<comment type="function">
    <text evidence="8">Ferredoxins are iron-sulfur proteins that transfer electrons in a wide variety of metabolic reactions.</text>
</comment>
<organism evidence="9 10">
    <name type="scientific">Streptomyces xanthophaeus</name>
    <dbReference type="NCBI Taxonomy" id="67385"/>
    <lineage>
        <taxon>Bacteria</taxon>
        <taxon>Bacillati</taxon>
        <taxon>Actinomycetota</taxon>
        <taxon>Actinomycetes</taxon>
        <taxon>Kitasatosporales</taxon>
        <taxon>Streptomycetaceae</taxon>
        <taxon>Streptomyces</taxon>
    </lineage>
</organism>
<evidence type="ECO:0000256" key="4">
    <source>
        <dbReference type="ARBA" id="ARBA00022982"/>
    </source>
</evidence>
<name>A0A919GU22_9ACTN</name>
<dbReference type="AlphaFoldDB" id="A0A919GU22"/>
<sequence>MSDQLWELSVERSHCQGSGVCVSIAPGHFGLRDGRAHPLRPVVSAEETVLEAAETCPMEAVFVRESGSGRLLAPPE</sequence>
<dbReference type="Pfam" id="PF13370">
    <property type="entry name" value="Fer4_13"/>
    <property type="match status" value="1"/>
</dbReference>
<evidence type="ECO:0000256" key="2">
    <source>
        <dbReference type="ARBA" id="ARBA00022448"/>
    </source>
</evidence>
<accession>A0A919GU22</accession>
<dbReference type="PANTHER" id="PTHR36923">
    <property type="entry name" value="FERREDOXIN"/>
    <property type="match status" value="1"/>
</dbReference>
<comment type="cofactor">
    <cofactor evidence="1">
        <name>[3Fe-4S] cluster</name>
        <dbReference type="ChEBI" id="CHEBI:21137"/>
    </cofactor>
</comment>
<dbReference type="GO" id="GO:0005506">
    <property type="term" value="F:iron ion binding"/>
    <property type="evidence" value="ECO:0007669"/>
    <property type="project" value="UniProtKB-UniRule"/>
</dbReference>
<keyword evidence="7" id="KW-0003">3Fe-4S</keyword>
<dbReference type="Gene3D" id="3.30.70.20">
    <property type="match status" value="1"/>
</dbReference>
<keyword evidence="10" id="KW-1185">Reference proteome</keyword>
<dbReference type="PANTHER" id="PTHR36923:SF3">
    <property type="entry name" value="FERREDOXIN"/>
    <property type="match status" value="1"/>
</dbReference>
<evidence type="ECO:0000313" key="10">
    <source>
        <dbReference type="Proteomes" id="UP000600026"/>
    </source>
</evidence>
<dbReference type="Proteomes" id="UP000600026">
    <property type="component" value="Unassembled WGS sequence"/>
</dbReference>
<evidence type="ECO:0000256" key="7">
    <source>
        <dbReference type="ARBA" id="ARBA00023291"/>
    </source>
</evidence>
<dbReference type="OrthoDB" id="4557285at2"/>
<dbReference type="EMBL" id="BNEE01000004">
    <property type="protein sequence ID" value="GHI84190.1"/>
    <property type="molecule type" value="Genomic_DNA"/>
</dbReference>
<comment type="caution">
    <text evidence="9">The sequence shown here is derived from an EMBL/GenBank/DDBJ whole genome shotgun (WGS) entry which is preliminary data.</text>
</comment>
<evidence type="ECO:0000256" key="3">
    <source>
        <dbReference type="ARBA" id="ARBA00022723"/>
    </source>
</evidence>
<keyword evidence="5 8" id="KW-0408">Iron</keyword>
<keyword evidence="6 8" id="KW-0411">Iron-sulfur</keyword>
<dbReference type="GO" id="GO:0051538">
    <property type="term" value="F:3 iron, 4 sulfur cluster binding"/>
    <property type="evidence" value="ECO:0007669"/>
    <property type="project" value="UniProtKB-KW"/>
</dbReference>
<protein>
    <recommendedName>
        <fullName evidence="8">Ferredoxin</fullName>
    </recommendedName>
</protein>
<proteinExistence type="predicted"/>
<dbReference type="SUPFAM" id="SSF54862">
    <property type="entry name" value="4Fe-4S ferredoxins"/>
    <property type="match status" value="1"/>
</dbReference>
<dbReference type="GO" id="GO:0009055">
    <property type="term" value="F:electron transfer activity"/>
    <property type="evidence" value="ECO:0007669"/>
    <property type="project" value="UniProtKB-UniRule"/>
</dbReference>
<dbReference type="InterPro" id="IPR001080">
    <property type="entry name" value="3Fe4S_ferredoxin"/>
</dbReference>
<evidence type="ECO:0000256" key="6">
    <source>
        <dbReference type="ARBA" id="ARBA00023014"/>
    </source>
</evidence>
<dbReference type="InterPro" id="IPR051269">
    <property type="entry name" value="Fe-S_cluster_ET"/>
</dbReference>
<dbReference type="RefSeq" id="WP_031142281.1">
    <property type="nucleotide sequence ID" value="NZ_BNEE01000004.1"/>
</dbReference>
<evidence type="ECO:0000313" key="9">
    <source>
        <dbReference type="EMBL" id="GHI84190.1"/>
    </source>
</evidence>
<evidence type="ECO:0000256" key="1">
    <source>
        <dbReference type="ARBA" id="ARBA00001927"/>
    </source>
</evidence>
<keyword evidence="3 8" id="KW-0479">Metal-binding</keyword>
<dbReference type="GeneID" id="96802234"/>
<evidence type="ECO:0000256" key="8">
    <source>
        <dbReference type="RuleBase" id="RU368020"/>
    </source>
</evidence>
<reference evidence="9" key="1">
    <citation type="submission" date="2020-09" db="EMBL/GenBank/DDBJ databases">
        <title>Whole genome shotgun sequence of Streptomyces xanthophaeus NBRC 12829.</title>
        <authorList>
            <person name="Komaki H."/>
            <person name="Tamura T."/>
        </authorList>
    </citation>
    <scope>NUCLEOTIDE SEQUENCE</scope>
    <source>
        <strain evidence="9">NBRC 12829</strain>
    </source>
</reference>
<keyword evidence="2 8" id="KW-0813">Transport</keyword>
<evidence type="ECO:0000256" key="5">
    <source>
        <dbReference type="ARBA" id="ARBA00023004"/>
    </source>
</evidence>
<dbReference type="PRINTS" id="PR00352">
    <property type="entry name" value="3FE4SFRDOXIN"/>
</dbReference>
<keyword evidence="4 8" id="KW-0249">Electron transport</keyword>
<gene>
    <name evidence="9" type="ORF">Sxan_15540</name>
</gene>